<dbReference type="OrthoDB" id="7004103at2"/>
<organism evidence="1 2">
    <name type="scientific">Pseudomonas fluorescens</name>
    <dbReference type="NCBI Taxonomy" id="294"/>
    <lineage>
        <taxon>Bacteria</taxon>
        <taxon>Pseudomonadati</taxon>
        <taxon>Pseudomonadota</taxon>
        <taxon>Gammaproteobacteria</taxon>
        <taxon>Pseudomonadales</taxon>
        <taxon>Pseudomonadaceae</taxon>
        <taxon>Pseudomonas</taxon>
    </lineage>
</organism>
<dbReference type="EMBL" id="CABVIH010000006">
    <property type="protein sequence ID" value="VVO73332.1"/>
    <property type="molecule type" value="Genomic_DNA"/>
</dbReference>
<dbReference type="Proteomes" id="UP000375525">
    <property type="component" value="Unassembled WGS sequence"/>
</dbReference>
<dbReference type="AlphaFoldDB" id="A0A5E7ICC5"/>
<dbReference type="RefSeq" id="WP_150779150.1">
    <property type="nucleotide sequence ID" value="NZ_CABVIH010000006.1"/>
</dbReference>
<evidence type="ECO:0000313" key="2">
    <source>
        <dbReference type="Proteomes" id="UP000375525"/>
    </source>
</evidence>
<sequence>MNDLRKSQALTAWEKLFEKPEIRMDVEEQYEALLRLADDFEEQGVISPGERTELIGKATAFYAKSVEGAGRGT</sequence>
<proteinExistence type="predicted"/>
<protein>
    <submittedName>
        <fullName evidence="1">Uncharacterized protein</fullName>
    </submittedName>
</protein>
<name>A0A5E7ICC5_PSEFL</name>
<accession>A0A5E7ICC5</accession>
<evidence type="ECO:0000313" key="1">
    <source>
        <dbReference type="EMBL" id="VVO73332.1"/>
    </source>
</evidence>
<gene>
    <name evidence="1" type="ORF">PS880_01422</name>
</gene>
<reference evidence="1 2" key="1">
    <citation type="submission" date="2019-09" db="EMBL/GenBank/DDBJ databases">
        <authorList>
            <person name="Chandra G."/>
            <person name="Truman W A."/>
        </authorList>
    </citation>
    <scope>NUCLEOTIDE SEQUENCE [LARGE SCALE GENOMIC DNA]</scope>
    <source>
        <strain evidence="1">PS880</strain>
    </source>
</reference>